<sequence>WTSFICVVTRRAQRRRERLHAAALVVQQAFRAKRARARLWTLRDEIEALCRRTALREMWERASATAIQEWWRRRKRLWARAAAVRLQTWWRRHLLQRIARSG</sequence>
<dbReference type="VEuPathDB" id="FungiDB:SPRG_18797"/>
<gene>
    <name evidence="1" type="ORF">SPRG_18797</name>
</gene>
<dbReference type="EMBL" id="KK583189">
    <property type="protein sequence ID" value="KDO35564.1"/>
    <property type="molecule type" value="Genomic_DNA"/>
</dbReference>
<dbReference type="KEGG" id="spar:SPRG_18797"/>
<reference evidence="1 2" key="1">
    <citation type="journal article" date="2013" name="PLoS Genet.">
        <title>Distinctive expansion of potential virulence genes in the genome of the oomycete fish pathogen Saprolegnia parasitica.</title>
        <authorList>
            <person name="Jiang R.H."/>
            <person name="de Bruijn I."/>
            <person name="Haas B.J."/>
            <person name="Belmonte R."/>
            <person name="Lobach L."/>
            <person name="Christie J."/>
            <person name="van den Ackerveken G."/>
            <person name="Bottin A."/>
            <person name="Bulone V."/>
            <person name="Diaz-Moreno S.M."/>
            <person name="Dumas B."/>
            <person name="Fan L."/>
            <person name="Gaulin E."/>
            <person name="Govers F."/>
            <person name="Grenville-Briggs L.J."/>
            <person name="Horner N.R."/>
            <person name="Levin J.Z."/>
            <person name="Mammella M."/>
            <person name="Meijer H.J."/>
            <person name="Morris P."/>
            <person name="Nusbaum C."/>
            <person name="Oome S."/>
            <person name="Phillips A.J."/>
            <person name="van Rooyen D."/>
            <person name="Rzeszutek E."/>
            <person name="Saraiva M."/>
            <person name="Secombes C.J."/>
            <person name="Seidl M.F."/>
            <person name="Snel B."/>
            <person name="Stassen J.H."/>
            <person name="Sykes S."/>
            <person name="Tripathy S."/>
            <person name="van den Berg H."/>
            <person name="Vega-Arreguin J.C."/>
            <person name="Wawra S."/>
            <person name="Young S.K."/>
            <person name="Zeng Q."/>
            <person name="Dieguez-Uribeondo J."/>
            <person name="Russ C."/>
            <person name="Tyler B.M."/>
            <person name="van West P."/>
        </authorList>
    </citation>
    <scope>NUCLEOTIDE SEQUENCE [LARGE SCALE GENOMIC DNA]</scope>
    <source>
        <strain evidence="1 2">CBS 223.65</strain>
    </source>
</reference>
<accession>A0A067CXY0</accession>
<organism evidence="1 2">
    <name type="scientific">Saprolegnia parasitica (strain CBS 223.65)</name>
    <dbReference type="NCBI Taxonomy" id="695850"/>
    <lineage>
        <taxon>Eukaryota</taxon>
        <taxon>Sar</taxon>
        <taxon>Stramenopiles</taxon>
        <taxon>Oomycota</taxon>
        <taxon>Saprolegniomycetes</taxon>
        <taxon>Saprolegniales</taxon>
        <taxon>Saprolegniaceae</taxon>
        <taxon>Saprolegnia</taxon>
    </lineage>
</organism>
<proteinExistence type="predicted"/>
<dbReference type="RefSeq" id="XP_012194019.1">
    <property type="nucleotide sequence ID" value="XM_012338629.1"/>
</dbReference>
<protein>
    <submittedName>
        <fullName evidence="1">Uncharacterized protein</fullName>
    </submittedName>
</protein>
<dbReference type="GeneID" id="24140299"/>
<feature type="non-terminal residue" evidence="1">
    <location>
        <position position="1"/>
    </location>
</feature>
<dbReference type="AlphaFoldDB" id="A0A067CXY0"/>
<keyword evidence="2" id="KW-1185">Reference proteome</keyword>
<name>A0A067CXY0_SAPPC</name>
<dbReference type="Proteomes" id="UP000030745">
    <property type="component" value="Unassembled WGS sequence"/>
</dbReference>
<evidence type="ECO:0000313" key="1">
    <source>
        <dbReference type="EMBL" id="KDO35564.1"/>
    </source>
</evidence>
<dbReference type="PROSITE" id="PS50096">
    <property type="entry name" value="IQ"/>
    <property type="match status" value="2"/>
</dbReference>
<evidence type="ECO:0000313" key="2">
    <source>
        <dbReference type="Proteomes" id="UP000030745"/>
    </source>
</evidence>